<evidence type="ECO:0000256" key="1">
    <source>
        <dbReference type="SAM" id="MobiDB-lite"/>
    </source>
</evidence>
<dbReference type="Proteomes" id="UP000188729">
    <property type="component" value="Unassembled WGS sequence"/>
</dbReference>
<feature type="region of interest" description="Disordered" evidence="1">
    <location>
        <begin position="16"/>
        <end position="35"/>
    </location>
</feature>
<reference evidence="2 3" key="1">
    <citation type="submission" date="2016-11" db="EMBL/GenBank/DDBJ databases">
        <title>Genome sequence of Sphingomonas jeddahensis G39.</title>
        <authorList>
            <person name="Poehlein A."/>
            <person name="Wuebbeler J.H."/>
            <person name="Steinbuechel A."/>
            <person name="Daniel R."/>
        </authorList>
    </citation>
    <scope>NUCLEOTIDE SEQUENCE [LARGE SCALE GENOMIC DNA]</scope>
    <source>
        <strain evidence="2 3">G39</strain>
    </source>
</reference>
<comment type="caution">
    <text evidence="2">The sequence shown here is derived from an EMBL/GenBank/DDBJ whole genome shotgun (WGS) entry which is preliminary data.</text>
</comment>
<dbReference type="SUPFAM" id="SSF51971">
    <property type="entry name" value="Nucleotide-binding domain"/>
    <property type="match status" value="1"/>
</dbReference>
<dbReference type="AlphaFoldDB" id="A0A1V2ERU3"/>
<accession>A0A1V2ERU3</accession>
<organism evidence="2 3">
    <name type="scientific">Sphingomonas jeddahensis</name>
    <dbReference type="NCBI Taxonomy" id="1915074"/>
    <lineage>
        <taxon>Bacteria</taxon>
        <taxon>Pseudomonadati</taxon>
        <taxon>Pseudomonadota</taxon>
        <taxon>Alphaproteobacteria</taxon>
        <taxon>Sphingomonadales</taxon>
        <taxon>Sphingomonadaceae</taxon>
        <taxon>Sphingomonas</taxon>
    </lineage>
</organism>
<keyword evidence="3" id="KW-1185">Reference proteome</keyword>
<proteinExistence type="predicted"/>
<evidence type="ECO:0000313" key="2">
    <source>
        <dbReference type="EMBL" id="ONF95382.1"/>
    </source>
</evidence>
<gene>
    <name evidence="2" type="ORF">SPHI_24740</name>
</gene>
<sequence length="204" mass="21679">MAKRAFMVGITGDENRRRRPDFAVNPPHGIGSAPAGAQIDIAQDHGGLVLVGEGDRRIRRVGNRNRRGAGAHCDIRHELREQPLILDHKYVAHPGLLCENRFFPRKFQNTTPVDGPEHSGDGGKRSTSRHAIAAVTCAATHDIVVVGDAPAGLAFVRALANSGFPVALGDLITGATVTSVITDGRANVTLADGRTTRAPLPICH</sequence>
<dbReference type="EMBL" id="MPSB01000012">
    <property type="protein sequence ID" value="ONF95382.1"/>
    <property type="molecule type" value="Genomic_DNA"/>
</dbReference>
<protein>
    <submittedName>
        <fullName evidence="2">Uncharacterized protein</fullName>
    </submittedName>
</protein>
<evidence type="ECO:0000313" key="3">
    <source>
        <dbReference type="Proteomes" id="UP000188729"/>
    </source>
</evidence>
<name>A0A1V2ERU3_9SPHN</name>